<feature type="region of interest" description="Disordered" evidence="1">
    <location>
        <begin position="87"/>
        <end position="108"/>
    </location>
</feature>
<reference evidence="3 4" key="1">
    <citation type="journal article" date="2016" name="PLoS ONE">
        <title>A First Insight into the Genome of the Filter-Feeder Mussel Mytilus galloprovincialis.</title>
        <authorList>
            <person name="Murgarella M."/>
            <person name="Puiu D."/>
            <person name="Novoa B."/>
            <person name="Figueras A."/>
            <person name="Posada D."/>
            <person name="Canchaya C."/>
        </authorList>
    </citation>
    <scope>NUCLEOTIDE SEQUENCE [LARGE SCALE GENOMIC DNA]</scope>
    <source>
        <tissue evidence="3">Muscle</tissue>
    </source>
</reference>
<keyword evidence="4" id="KW-1185">Reference proteome</keyword>
<dbReference type="AlphaFoldDB" id="A0A3L5TWA7"/>
<evidence type="ECO:0000313" key="4">
    <source>
        <dbReference type="Proteomes" id="UP000266721"/>
    </source>
</evidence>
<dbReference type="PROSITE" id="PS50208">
    <property type="entry name" value="CASPASE_P20"/>
    <property type="match status" value="1"/>
</dbReference>
<dbReference type="Proteomes" id="UP000266721">
    <property type="component" value="Unassembled WGS sequence"/>
</dbReference>
<comment type="caution">
    <text evidence="3">The sequence shown here is derived from an EMBL/GenBank/DDBJ whole genome shotgun (WGS) entry which is preliminary data.</text>
</comment>
<accession>A0A3L5TWA7</accession>
<feature type="domain" description="Caspase family p20" evidence="2">
    <location>
        <begin position="76"/>
        <end position="195"/>
    </location>
</feature>
<dbReference type="GO" id="GO:0004197">
    <property type="term" value="F:cysteine-type endopeptidase activity"/>
    <property type="evidence" value="ECO:0007669"/>
    <property type="project" value="InterPro"/>
</dbReference>
<dbReference type="SMR" id="A0A3L5TWA7"/>
<dbReference type="InterPro" id="IPR001309">
    <property type="entry name" value="Pept_C14_p20"/>
</dbReference>
<sequence>LVPGKGKQDVANVIVLEHSEEKDLFFFPGLKGIVTGWPDLKAGGQTVQNKNIKQCSGDLYNKITKETTAYSMAGKKRGQFILISNTQCKPQSSSTENKEEEDMEKRHSDFDNTSMNQLFKYMGYDTDGTQVNKTNEEIKEFLKQKFRKIDNDTSSMYDSLVIMFLSGKCESSTTEIYDRDGKIVPLKEISEIIKS</sequence>
<protein>
    <recommendedName>
        <fullName evidence="2">Caspase family p20 domain-containing protein</fullName>
    </recommendedName>
</protein>
<dbReference type="SUPFAM" id="SSF52129">
    <property type="entry name" value="Caspase-like"/>
    <property type="match status" value="1"/>
</dbReference>
<gene>
    <name evidence="3" type="ORF">AM593_01824</name>
</gene>
<evidence type="ECO:0000313" key="3">
    <source>
        <dbReference type="EMBL" id="OPL33725.1"/>
    </source>
</evidence>
<dbReference type="GO" id="GO:0006508">
    <property type="term" value="P:proteolysis"/>
    <property type="evidence" value="ECO:0007669"/>
    <property type="project" value="InterPro"/>
</dbReference>
<evidence type="ECO:0000256" key="1">
    <source>
        <dbReference type="SAM" id="MobiDB-lite"/>
    </source>
</evidence>
<proteinExistence type="predicted"/>
<dbReference type="EMBL" id="KV581752">
    <property type="protein sequence ID" value="OPL33725.1"/>
    <property type="molecule type" value="Genomic_DNA"/>
</dbReference>
<name>A0A3L5TWA7_MYTGA</name>
<evidence type="ECO:0000259" key="2">
    <source>
        <dbReference type="PROSITE" id="PS50208"/>
    </source>
</evidence>
<dbReference type="InterPro" id="IPR011600">
    <property type="entry name" value="Pept_C14_caspase"/>
</dbReference>
<dbReference type="Gene3D" id="3.40.50.1460">
    <property type="match status" value="1"/>
</dbReference>
<dbReference type="InterPro" id="IPR029030">
    <property type="entry name" value="Caspase-like_dom_sf"/>
</dbReference>
<feature type="non-terminal residue" evidence="3">
    <location>
        <position position="1"/>
    </location>
</feature>
<feature type="non-terminal residue" evidence="3">
    <location>
        <position position="195"/>
    </location>
</feature>
<organism evidence="3 4">
    <name type="scientific">Mytilus galloprovincialis</name>
    <name type="common">Mediterranean mussel</name>
    <dbReference type="NCBI Taxonomy" id="29158"/>
    <lineage>
        <taxon>Eukaryota</taxon>
        <taxon>Metazoa</taxon>
        <taxon>Spiralia</taxon>
        <taxon>Lophotrochozoa</taxon>
        <taxon>Mollusca</taxon>
        <taxon>Bivalvia</taxon>
        <taxon>Autobranchia</taxon>
        <taxon>Pteriomorphia</taxon>
        <taxon>Mytilida</taxon>
        <taxon>Mytiloidea</taxon>
        <taxon>Mytilidae</taxon>
        <taxon>Mytilinae</taxon>
        <taxon>Mytilus</taxon>
    </lineage>
</organism>
<dbReference type="Pfam" id="PF00656">
    <property type="entry name" value="Peptidase_C14"/>
    <property type="match status" value="1"/>
</dbReference>